<name>A0A7X2MEX4_9LACO</name>
<comment type="caution">
    <text evidence="2">The sequence shown here is derived from an EMBL/GenBank/DDBJ whole genome shotgun (WGS) entry which is preliminary data.</text>
</comment>
<evidence type="ECO:0000313" key="3">
    <source>
        <dbReference type="Proteomes" id="UP000467635"/>
    </source>
</evidence>
<keyword evidence="1" id="KW-1133">Transmembrane helix</keyword>
<dbReference type="EMBL" id="WKKX01000185">
    <property type="protein sequence ID" value="MSE08159.1"/>
    <property type="molecule type" value="Genomic_DNA"/>
</dbReference>
<dbReference type="Proteomes" id="UP000467635">
    <property type="component" value="Unassembled WGS sequence"/>
</dbReference>
<feature type="transmembrane region" description="Helical" evidence="1">
    <location>
        <begin position="44"/>
        <end position="66"/>
    </location>
</feature>
<proteinExistence type="predicted"/>
<reference evidence="2 3" key="1">
    <citation type="submission" date="2019-11" db="EMBL/GenBank/DDBJ databases">
        <title>Draft Genome Sequence of Plant Growth-Promoting Rhizosphere-Associated Bacteria.</title>
        <authorList>
            <person name="Vasilyev I.Y."/>
            <person name="Radchenko V."/>
            <person name="Ilnitskaya E.V."/>
        </authorList>
    </citation>
    <scope>NUCLEOTIDE SEQUENCE [LARGE SCALE GENOMIC DNA]</scope>
    <source>
        <strain evidence="2 3">VRA_01-1sq_f</strain>
    </source>
</reference>
<protein>
    <submittedName>
        <fullName evidence="2">Uncharacterized protein</fullName>
    </submittedName>
</protein>
<evidence type="ECO:0000256" key="1">
    <source>
        <dbReference type="SAM" id="Phobius"/>
    </source>
</evidence>
<feature type="transmembrane region" description="Helical" evidence="1">
    <location>
        <begin position="20"/>
        <end position="38"/>
    </location>
</feature>
<evidence type="ECO:0000313" key="2">
    <source>
        <dbReference type="EMBL" id="MSE08159.1"/>
    </source>
</evidence>
<dbReference type="RefSeq" id="WP_081540644.1">
    <property type="nucleotide sequence ID" value="NZ_NBDY01000008.1"/>
</dbReference>
<accession>A0A7X2MEX4</accession>
<keyword evidence="1" id="KW-0472">Membrane</keyword>
<dbReference type="AlphaFoldDB" id="A0A7X2MEX4"/>
<keyword evidence="1" id="KW-0812">Transmembrane</keyword>
<sequence length="76" mass="9032">MKKLNETEEKERLAEYGASLMILVIIWIGLLIFTHGLIWSFAKFLLTVVLIYGIRDFFVDYTLLVTRYKKVDKFKK</sequence>
<organism evidence="2 3">
    <name type="scientific">Ligilactobacillus salivarius</name>
    <dbReference type="NCBI Taxonomy" id="1624"/>
    <lineage>
        <taxon>Bacteria</taxon>
        <taxon>Bacillati</taxon>
        <taxon>Bacillota</taxon>
        <taxon>Bacilli</taxon>
        <taxon>Lactobacillales</taxon>
        <taxon>Lactobacillaceae</taxon>
        <taxon>Ligilactobacillus</taxon>
    </lineage>
</organism>
<gene>
    <name evidence="2" type="ORF">GKC33_05330</name>
</gene>